<dbReference type="STRING" id="633440.SAMN05421869_13687"/>
<sequence>MAVAGLVLGDVWLWVAVECLPPAYAEVVDLCLTVKSFRTAPPQRTAGWDQVNEVPIVSRSGRLTVPWMGEGGEVVKLKP</sequence>
<organism evidence="1 2">
    <name type="scientific">Nonomuraea jiangxiensis</name>
    <dbReference type="NCBI Taxonomy" id="633440"/>
    <lineage>
        <taxon>Bacteria</taxon>
        <taxon>Bacillati</taxon>
        <taxon>Actinomycetota</taxon>
        <taxon>Actinomycetes</taxon>
        <taxon>Streptosporangiales</taxon>
        <taxon>Streptosporangiaceae</taxon>
        <taxon>Nonomuraea</taxon>
    </lineage>
</organism>
<evidence type="ECO:0000313" key="2">
    <source>
        <dbReference type="Proteomes" id="UP000199202"/>
    </source>
</evidence>
<name>A0A1G9QPE0_9ACTN</name>
<protein>
    <submittedName>
        <fullName evidence="1">Uncharacterized protein</fullName>
    </submittedName>
</protein>
<gene>
    <name evidence="1" type="ORF">SAMN05421869_13687</name>
</gene>
<dbReference type="RefSeq" id="WP_090946163.1">
    <property type="nucleotide sequence ID" value="NZ_FNDJ01000036.1"/>
</dbReference>
<keyword evidence="2" id="KW-1185">Reference proteome</keyword>
<dbReference type="OrthoDB" id="4485313at2"/>
<dbReference type="Proteomes" id="UP000199202">
    <property type="component" value="Unassembled WGS sequence"/>
</dbReference>
<reference evidence="1 2" key="1">
    <citation type="submission" date="2016-10" db="EMBL/GenBank/DDBJ databases">
        <authorList>
            <person name="de Groot N.N."/>
        </authorList>
    </citation>
    <scope>NUCLEOTIDE SEQUENCE [LARGE SCALE GENOMIC DNA]</scope>
    <source>
        <strain evidence="1 2">CGMCC 4.6533</strain>
    </source>
</reference>
<evidence type="ECO:0000313" key="1">
    <source>
        <dbReference type="EMBL" id="SDM12155.1"/>
    </source>
</evidence>
<proteinExistence type="predicted"/>
<dbReference type="EMBL" id="FNDJ01000036">
    <property type="protein sequence ID" value="SDM12155.1"/>
    <property type="molecule type" value="Genomic_DNA"/>
</dbReference>
<accession>A0A1G9QPE0</accession>
<dbReference type="AlphaFoldDB" id="A0A1G9QPE0"/>